<sequence>MSKATYQSKLMEKLDGFVEQGTSDQLFAAEYLHSHVIFATAKCENIGKIYPHDIKFQVVHSLRDALVANELTPRKQELVLSMWDAINNH</sequence>
<dbReference type="RefSeq" id="WP_112718160.1">
    <property type="nucleotide sequence ID" value="NZ_LS483250.1"/>
</dbReference>
<evidence type="ECO:0008006" key="3">
    <source>
        <dbReference type="Google" id="ProtNLM"/>
    </source>
</evidence>
<reference evidence="2" key="1">
    <citation type="submission" date="2018-05" db="EMBL/GenBank/DDBJ databases">
        <authorList>
            <person name="Cea G.-C."/>
            <person name="William W."/>
        </authorList>
    </citation>
    <scope>NUCLEOTIDE SEQUENCE [LARGE SCALE GENOMIC DNA]</scope>
    <source>
        <strain evidence="2">DB21MT 5</strain>
    </source>
</reference>
<dbReference type="EMBL" id="LS483250">
    <property type="protein sequence ID" value="SQD80670.1"/>
    <property type="molecule type" value="Genomic_DNA"/>
</dbReference>
<organism evidence="1 2">
    <name type="scientific">Moritella yayanosii</name>
    <dbReference type="NCBI Taxonomy" id="69539"/>
    <lineage>
        <taxon>Bacteria</taxon>
        <taxon>Pseudomonadati</taxon>
        <taxon>Pseudomonadota</taxon>
        <taxon>Gammaproteobacteria</taxon>
        <taxon>Alteromonadales</taxon>
        <taxon>Moritellaceae</taxon>
        <taxon>Moritella</taxon>
    </lineage>
</organism>
<name>A0A330LUZ9_9GAMM</name>
<dbReference type="KEGG" id="mya:MORIYA_4218"/>
<dbReference type="Proteomes" id="UP000250163">
    <property type="component" value="Chromosome MORIYA"/>
</dbReference>
<evidence type="ECO:0000313" key="2">
    <source>
        <dbReference type="Proteomes" id="UP000250163"/>
    </source>
</evidence>
<dbReference type="Pfam" id="PF08891">
    <property type="entry name" value="YfcL"/>
    <property type="match status" value="1"/>
</dbReference>
<gene>
    <name evidence="1" type="ORF">MORIYA_4218</name>
</gene>
<accession>A0A330LUZ9</accession>
<dbReference type="AlphaFoldDB" id="A0A330LUZ9"/>
<proteinExistence type="predicted"/>
<evidence type="ECO:0000313" key="1">
    <source>
        <dbReference type="EMBL" id="SQD80670.1"/>
    </source>
</evidence>
<dbReference type="OrthoDB" id="5600394at2"/>
<dbReference type="InterPro" id="IPR014987">
    <property type="entry name" value="UPF_YfcL"/>
</dbReference>
<protein>
    <recommendedName>
        <fullName evidence="3">YfcL protein</fullName>
    </recommendedName>
</protein>
<keyword evidence="2" id="KW-1185">Reference proteome</keyword>